<keyword evidence="3 6" id="KW-1133">Transmembrane helix</keyword>
<sequence length="259" mass="29518">MTNIHRNTKDGTTTNDNDANQLETTNQCNPVIVQFSLTQSSSEPFSANNKDIVSIDHTTNSTIFPLCTFYDRNQHELDANGTGCFVWKVVNNTQVMCACYHLTYFVLSSETFQPRVHFVTKTSVRDFNAHNLLLFPSGWIVVIVLVAVIIMLYFVTPTIDDQPLIAHGRGVYKQFRDKHWSSFRGYHERNITTSKDLNPFFKLVFLTLLALRCEHPLLSLFFRYKGSGYLKTQRLGALLTKWVCIVAISGFFFGASGHK</sequence>
<keyword evidence="8" id="KW-1185">Reference proteome</keyword>
<organism evidence="7 8">
    <name type="scientific">Reticulomyxa filosa</name>
    <dbReference type="NCBI Taxonomy" id="46433"/>
    <lineage>
        <taxon>Eukaryota</taxon>
        <taxon>Sar</taxon>
        <taxon>Rhizaria</taxon>
        <taxon>Retaria</taxon>
        <taxon>Foraminifera</taxon>
        <taxon>Monothalamids</taxon>
        <taxon>Reticulomyxidae</taxon>
        <taxon>Reticulomyxa</taxon>
    </lineage>
</organism>
<dbReference type="OrthoDB" id="10040049at2759"/>
<feature type="transmembrane region" description="Helical" evidence="6">
    <location>
        <begin position="132"/>
        <end position="155"/>
    </location>
</feature>
<dbReference type="InterPro" id="IPR000203">
    <property type="entry name" value="GPS"/>
</dbReference>
<comment type="caution">
    <text evidence="7">The sequence shown here is derived from an EMBL/GenBank/DDBJ whole genome shotgun (WGS) entry which is preliminary data.</text>
</comment>
<evidence type="ECO:0000256" key="4">
    <source>
        <dbReference type="ARBA" id="ARBA00023136"/>
    </source>
</evidence>
<evidence type="ECO:0000256" key="3">
    <source>
        <dbReference type="ARBA" id="ARBA00022989"/>
    </source>
</evidence>
<dbReference type="EMBL" id="ASPP01015680">
    <property type="protein sequence ID" value="ETO17979.1"/>
    <property type="molecule type" value="Genomic_DNA"/>
</dbReference>
<name>X6MVY0_RETFI</name>
<keyword evidence="4 6" id="KW-0472">Membrane</keyword>
<feature type="region of interest" description="Disordered" evidence="5">
    <location>
        <begin position="1"/>
        <end position="22"/>
    </location>
</feature>
<evidence type="ECO:0000256" key="1">
    <source>
        <dbReference type="ARBA" id="ARBA00004370"/>
    </source>
</evidence>
<dbReference type="Proteomes" id="UP000023152">
    <property type="component" value="Unassembled WGS sequence"/>
</dbReference>
<gene>
    <name evidence="7" type="ORF">RFI_19323</name>
</gene>
<evidence type="ECO:0000313" key="8">
    <source>
        <dbReference type="Proteomes" id="UP000023152"/>
    </source>
</evidence>
<dbReference type="GO" id="GO:0016020">
    <property type="term" value="C:membrane"/>
    <property type="evidence" value="ECO:0007669"/>
    <property type="project" value="UniProtKB-SubCell"/>
</dbReference>
<evidence type="ECO:0000256" key="6">
    <source>
        <dbReference type="SAM" id="Phobius"/>
    </source>
</evidence>
<evidence type="ECO:0008006" key="9">
    <source>
        <dbReference type="Google" id="ProtNLM"/>
    </source>
</evidence>
<evidence type="ECO:0000256" key="5">
    <source>
        <dbReference type="SAM" id="MobiDB-lite"/>
    </source>
</evidence>
<feature type="transmembrane region" description="Helical" evidence="6">
    <location>
        <begin position="235"/>
        <end position="255"/>
    </location>
</feature>
<dbReference type="Pfam" id="PF01825">
    <property type="entry name" value="GPS"/>
    <property type="match status" value="1"/>
</dbReference>
<keyword evidence="2 6" id="KW-0812">Transmembrane</keyword>
<feature type="transmembrane region" description="Helical" evidence="6">
    <location>
        <begin position="203"/>
        <end position="223"/>
    </location>
</feature>
<dbReference type="AlphaFoldDB" id="X6MVY0"/>
<proteinExistence type="predicted"/>
<evidence type="ECO:0000256" key="2">
    <source>
        <dbReference type="ARBA" id="ARBA00022692"/>
    </source>
</evidence>
<feature type="compositionally biased region" description="Low complexity" evidence="5">
    <location>
        <begin position="10"/>
        <end position="20"/>
    </location>
</feature>
<accession>X6MVY0</accession>
<reference evidence="7 8" key="1">
    <citation type="journal article" date="2013" name="Curr. Biol.">
        <title>The Genome of the Foraminiferan Reticulomyxa filosa.</title>
        <authorList>
            <person name="Glockner G."/>
            <person name="Hulsmann N."/>
            <person name="Schleicher M."/>
            <person name="Noegel A.A."/>
            <person name="Eichinger L."/>
            <person name="Gallinger C."/>
            <person name="Pawlowski J."/>
            <person name="Sierra R."/>
            <person name="Euteneuer U."/>
            <person name="Pillet L."/>
            <person name="Moustafa A."/>
            <person name="Platzer M."/>
            <person name="Groth M."/>
            <person name="Szafranski K."/>
            <person name="Schliwa M."/>
        </authorList>
    </citation>
    <scope>NUCLEOTIDE SEQUENCE [LARGE SCALE GENOMIC DNA]</scope>
</reference>
<feature type="non-terminal residue" evidence="7">
    <location>
        <position position="259"/>
    </location>
</feature>
<protein>
    <recommendedName>
        <fullName evidence="9">GPS domain-containing protein</fullName>
    </recommendedName>
</protein>
<comment type="subcellular location">
    <subcellularLocation>
        <location evidence="1">Membrane</location>
    </subcellularLocation>
</comment>
<evidence type="ECO:0000313" key="7">
    <source>
        <dbReference type="EMBL" id="ETO17979.1"/>
    </source>
</evidence>